<dbReference type="Gene3D" id="2.130.10.10">
    <property type="entry name" value="YVTN repeat-like/Quinoprotein amine dehydrogenase"/>
    <property type="match status" value="2"/>
</dbReference>
<dbReference type="PATRIC" id="fig|523841.21.peg.82"/>
<dbReference type="Proteomes" id="UP000299011">
    <property type="component" value="Plasmid pHME322"/>
</dbReference>
<dbReference type="InterPro" id="IPR018391">
    <property type="entry name" value="PQQ_b-propeller_rpt"/>
</dbReference>
<reference evidence="2" key="1">
    <citation type="journal article" date="2012" name="Appl. Environ. Microbiol.">
        <title>Identification of the haloarchaeal phasin (PhaP) that functions in polyhydroxyalkanoate accumulation and granule formation in Haloferax mediterranei.</title>
        <authorList>
            <person name="Cai S."/>
            <person name="Cai L."/>
            <person name="Liu H."/>
            <person name="Liu X."/>
            <person name="Han J."/>
            <person name="Zhou J."/>
            <person name="Xiang H."/>
        </authorList>
    </citation>
    <scope>NUCLEOTIDE SEQUENCE</scope>
    <source>
        <strain evidence="2">CGMCC 1.2087</strain>
    </source>
</reference>
<name>I3R9T8_HALMT</name>
<feature type="domain" description="Pyrrolo-quinoline quinone repeat" evidence="1">
    <location>
        <begin position="8"/>
        <end position="159"/>
    </location>
</feature>
<organism evidence="2 6">
    <name type="scientific">Haloferax mediterranei (strain ATCC 33500 / DSM 1411 / JCM 8866 / NBRC 14739 / NCIMB 2177 / R-4)</name>
    <name type="common">Halobacterium mediterranei</name>
    <dbReference type="NCBI Taxonomy" id="523841"/>
    <lineage>
        <taxon>Archaea</taxon>
        <taxon>Methanobacteriati</taxon>
        <taxon>Methanobacteriota</taxon>
        <taxon>Stenosarchaea group</taxon>
        <taxon>Halobacteria</taxon>
        <taxon>Halobacteriales</taxon>
        <taxon>Haloferacaceae</taxon>
        <taxon>Haloferax</taxon>
    </lineage>
</organism>
<geneLocation type="plasmid" evidence="2 6">
    <name>pHM300</name>
</geneLocation>
<dbReference type="InterPro" id="IPR002372">
    <property type="entry name" value="PQQ_rpt_dom"/>
</dbReference>
<geneLocation type="plasmid" evidence="3 8">
    <name>HMPLAS2</name>
</geneLocation>
<dbReference type="Pfam" id="PF13360">
    <property type="entry name" value="PQQ_2"/>
    <property type="match status" value="2"/>
</dbReference>
<reference evidence="2" key="5">
    <citation type="submission" date="2014-05" db="EMBL/GenBank/DDBJ databases">
        <authorList>
            <person name="Wang L."/>
            <person name="Yang H."/>
            <person name="Xiang H."/>
        </authorList>
    </citation>
    <scope>NUCLEOTIDE SEQUENCE</scope>
    <source>
        <strain evidence="2">CGMCC 1.2087</strain>
        <plasmid evidence="2">pHM300</plasmid>
    </source>
</reference>
<dbReference type="EMBL" id="CP039141">
    <property type="protein sequence ID" value="QCQ77359.1"/>
    <property type="molecule type" value="Genomic_DNA"/>
</dbReference>
<evidence type="ECO:0000313" key="7">
    <source>
        <dbReference type="Proteomes" id="UP000011603"/>
    </source>
</evidence>
<dbReference type="HOGENOM" id="CLU_1060084_0_0_2"/>
<sequence length="262" mass="28004">MFVSKAVSIDAYDATDGSLCWRRENVGVGTSVNSPALISDTLVGSSTDRLLAYNPRNGEKKWKYDTGETSATVAARDETVYTLVNAQKDGDKYGVASIDPATGDELWRTAGLPESNSPLVVDDDQIYYAGHRSDVYALSRRDGTVQWQTPISLPKNGSPSVGVTDELVHVQSGIGEFATLNPNDGRTVWDEPLDTISSYVPPVVAGATRFVVEETTLHAFDATTGDKQWSKGLSSVPAGPLSVVDDAAYIGLKDTGLVRVGD</sequence>
<reference evidence="2 6" key="2">
    <citation type="journal article" date="2012" name="J. Bacteriol.">
        <title>Complete genome sequence of the metabolically versatile halophilic archaeon Haloferax mediterranei, a poly(3-hydroxybutyrate-co-3-hydroxyvalerate) producer.</title>
        <authorList>
            <person name="Han J."/>
            <person name="Zhang F."/>
            <person name="Hou J."/>
            <person name="Liu X."/>
            <person name="Li M."/>
            <person name="Liu H."/>
            <person name="Cai L."/>
            <person name="Zhang B."/>
            <person name="Chen Y."/>
            <person name="Zhou J."/>
            <person name="Hu S."/>
            <person name="Xiang H."/>
        </authorList>
    </citation>
    <scope>NUCLEOTIDE SEQUENCE [LARGE SCALE GENOMIC DNA]</scope>
    <source>
        <strain evidence="6">ATCC 33500 / DSM 1411 / JCM 8866 / NBRC 14739 / NCIMB 2177 / R-4</strain>
        <strain evidence="2">CGMCC 1.2087</strain>
        <plasmid evidence="6">pHM300</plasmid>
    </source>
</reference>
<dbReference type="OrthoDB" id="145878at2157"/>
<evidence type="ECO:0000313" key="3">
    <source>
        <dbReference type="EMBL" id="AHZ24141.1"/>
    </source>
</evidence>
<dbReference type="InterPro" id="IPR015943">
    <property type="entry name" value="WD40/YVTN_repeat-like_dom_sf"/>
</dbReference>
<reference evidence="4 7" key="3">
    <citation type="journal article" date="2014" name="PLoS Genet.">
        <title>Phylogenetically driven sequencing of extremely halophilic archaea reveals strategies for static and dynamic osmo-response.</title>
        <authorList>
            <person name="Becker E.A."/>
            <person name="Seitzer P.M."/>
            <person name="Tritt A."/>
            <person name="Larsen D."/>
            <person name="Krusor M."/>
            <person name="Yao A.I."/>
            <person name="Wu D."/>
            <person name="Madern D."/>
            <person name="Eisen J.A."/>
            <person name="Darling A.E."/>
            <person name="Facciotti M.T."/>
        </authorList>
    </citation>
    <scope>NUCLEOTIDE SEQUENCE [LARGE SCALE GENOMIC DNA]</scope>
    <source>
        <strain evidence="4">ATCC 33500</strain>
        <strain evidence="7">ATCC 33500 / DSM 1411 / JCM 8866 / NBRC 14739 / NCIMB 2177 / R-4</strain>
    </source>
</reference>
<dbReference type="EMBL" id="AOLO01000001">
    <property type="protein sequence ID" value="EMA05217.1"/>
    <property type="molecule type" value="Genomic_DNA"/>
</dbReference>
<dbReference type="PANTHER" id="PTHR34512">
    <property type="entry name" value="CELL SURFACE PROTEIN"/>
    <property type="match status" value="1"/>
</dbReference>
<evidence type="ECO:0000313" key="9">
    <source>
        <dbReference type="Proteomes" id="UP000299011"/>
    </source>
</evidence>
<evidence type="ECO:0000313" key="2">
    <source>
        <dbReference type="EMBL" id="AFK20998.1"/>
    </source>
</evidence>
<dbReference type="InterPro" id="IPR011047">
    <property type="entry name" value="Quinoprotein_ADH-like_sf"/>
</dbReference>
<keyword evidence="7" id="KW-1185">Reference proteome</keyword>
<proteinExistence type="predicted"/>
<dbReference type="Proteomes" id="UP000011603">
    <property type="component" value="Unassembled WGS sequence"/>
</dbReference>
<protein>
    <submittedName>
        <fullName evidence="2">PQQ repeat-containing protein</fullName>
    </submittedName>
</protein>
<reference evidence="3 8" key="4">
    <citation type="submission" date="2014-04" db="EMBL/GenBank/DDBJ databases">
        <title>Transcriptional profiles of Haloferax mediterranei on the basis of nitrogen availability.</title>
        <authorList>
            <person name="Bautista V."/>
        </authorList>
    </citation>
    <scope>NUCLEOTIDE SEQUENCE [LARGE SCALE GENOMIC DNA]</scope>
    <source>
        <strain evidence="3">ATCC 33500</strain>
        <strain evidence="8">ATCC 33500 / DSM 1411 / JCM 8866 / NBRC 14739 / NCIMB 2177 / R-4</strain>
        <plasmid evidence="3">HMPLAS2</plasmid>
        <plasmid evidence="8">Plasmid HMPLAS2</plasmid>
    </source>
</reference>
<evidence type="ECO:0000313" key="4">
    <source>
        <dbReference type="EMBL" id="EMA05217.1"/>
    </source>
</evidence>
<dbReference type="KEGG" id="hme:HFX_5164"/>
<evidence type="ECO:0000313" key="8">
    <source>
        <dbReference type="Proteomes" id="UP000027075"/>
    </source>
</evidence>
<dbReference type="EMBL" id="CP007553">
    <property type="protein sequence ID" value="AHZ24141.1"/>
    <property type="molecule type" value="Genomic_DNA"/>
</dbReference>
<accession>I3R9T8</accession>
<dbReference type="Proteomes" id="UP000006469">
    <property type="component" value="Plasmid pHM300"/>
</dbReference>
<evidence type="ECO:0000313" key="5">
    <source>
        <dbReference type="EMBL" id="QCQ77359.1"/>
    </source>
</evidence>
<feature type="domain" description="Pyrrolo-quinoline quinone repeat" evidence="1">
    <location>
        <begin position="160"/>
        <end position="249"/>
    </location>
</feature>
<evidence type="ECO:0000259" key="1">
    <source>
        <dbReference type="Pfam" id="PF13360"/>
    </source>
</evidence>
<dbReference type="AlphaFoldDB" id="I3R9T8"/>
<dbReference type="SMART" id="SM00564">
    <property type="entry name" value="PQQ"/>
    <property type="match status" value="4"/>
</dbReference>
<dbReference type="SUPFAM" id="SSF50998">
    <property type="entry name" value="Quinoprotein alcohol dehydrogenase-like"/>
    <property type="match status" value="1"/>
</dbReference>
<dbReference type="PANTHER" id="PTHR34512:SF30">
    <property type="entry name" value="OUTER MEMBRANE PROTEIN ASSEMBLY FACTOR BAMB"/>
    <property type="match status" value="1"/>
</dbReference>
<evidence type="ECO:0000313" key="6">
    <source>
        <dbReference type="Proteomes" id="UP000006469"/>
    </source>
</evidence>
<dbReference type="Proteomes" id="UP000027075">
    <property type="component" value="Plasmid HMPLAS2"/>
</dbReference>
<keyword evidence="2" id="KW-0614">Plasmid</keyword>
<reference evidence="5 9" key="6">
    <citation type="submission" date="2019-04" db="EMBL/GenBank/DDBJ databases">
        <title>Methylomes of two halophilic Archaea, Haloarcula marismortui and Haloferax mediterranei.</title>
        <authorList>
            <person name="DasSarma S."/>
            <person name="DasSarma P."/>
            <person name="DasSarma S."/>
            <person name="Fomenkov A."/>
            <person name="Vincze T."/>
            <person name="Anton B.P."/>
            <person name="Roberts R.J."/>
        </authorList>
    </citation>
    <scope>NUCLEOTIDE SEQUENCE [LARGE SCALE GENOMIC DNA]</scope>
    <source>
        <strain evidence="5">ATCC 33500</strain>
        <strain evidence="9">ATCC 33500 / DSM 1411 / JCM 8866 / NBRC 14739 / NCIMB 2177 / R-4</strain>
        <plasmid evidence="5 9">pHME322</plasmid>
    </source>
</reference>
<geneLocation type="plasmid" evidence="5 9">
    <name>pHME322</name>
</geneLocation>
<gene>
    <name evidence="2" type="ordered locus">HFX_5164</name>
    <name evidence="3" type="ORF">BM92_18220</name>
    <name evidence="4" type="ORF">C439_00420</name>
    <name evidence="5" type="ORF">E6P09_17705</name>
</gene>
<dbReference type="EMBL" id="CP001870">
    <property type="protein sequence ID" value="AFK20998.1"/>
    <property type="molecule type" value="Genomic_DNA"/>
</dbReference>